<proteinExistence type="predicted"/>
<evidence type="ECO:0000313" key="2">
    <source>
        <dbReference type="Proteomes" id="UP000494119"/>
    </source>
</evidence>
<dbReference type="AlphaFoldDB" id="A0A6J5H0L7"/>
<dbReference type="Proteomes" id="UP000494119">
    <property type="component" value="Unassembled WGS sequence"/>
</dbReference>
<protein>
    <submittedName>
        <fullName evidence="1">Uncharacterized protein</fullName>
    </submittedName>
</protein>
<name>A0A6J5H0L7_9BURK</name>
<accession>A0A6J5H0L7</accession>
<dbReference type="EMBL" id="CADIKL010000068">
    <property type="protein sequence ID" value="CAB3809552.1"/>
    <property type="molecule type" value="Genomic_DNA"/>
</dbReference>
<keyword evidence="2" id="KW-1185">Reference proteome</keyword>
<gene>
    <name evidence="1" type="ORF">LMG28688_07013</name>
</gene>
<organism evidence="1 2">
    <name type="scientific">Paraburkholderia caffeinitolerans</name>
    <dbReference type="NCBI Taxonomy" id="1723730"/>
    <lineage>
        <taxon>Bacteria</taxon>
        <taxon>Pseudomonadati</taxon>
        <taxon>Pseudomonadota</taxon>
        <taxon>Betaproteobacteria</taxon>
        <taxon>Burkholderiales</taxon>
        <taxon>Burkholderiaceae</taxon>
        <taxon>Paraburkholderia</taxon>
    </lineage>
</organism>
<evidence type="ECO:0000313" key="1">
    <source>
        <dbReference type="EMBL" id="CAB3809552.1"/>
    </source>
</evidence>
<sequence length="38" mass="3928">MQYGGATLADAVANVVMEWVPRIGGRGGLIAVDAHFGQ</sequence>
<reference evidence="1 2" key="1">
    <citation type="submission" date="2020-04" db="EMBL/GenBank/DDBJ databases">
        <authorList>
            <person name="De Canck E."/>
        </authorList>
    </citation>
    <scope>NUCLEOTIDE SEQUENCE [LARGE SCALE GENOMIC DNA]</scope>
    <source>
        <strain evidence="1 2">LMG 28688</strain>
    </source>
</reference>